<evidence type="ECO:0000256" key="4">
    <source>
        <dbReference type="ARBA" id="ARBA00012783"/>
    </source>
</evidence>
<evidence type="ECO:0000256" key="14">
    <source>
        <dbReference type="RuleBase" id="RU364006"/>
    </source>
</evidence>
<feature type="binding site" evidence="13">
    <location>
        <position position="89"/>
    </location>
    <ligand>
        <name>Zn(2+)</name>
        <dbReference type="ChEBI" id="CHEBI:29105"/>
        <note>catalytic</note>
    </ligand>
</feature>
<dbReference type="PANTHER" id="PTHR11644:SF2">
    <property type="entry name" value="CYTIDINE DEAMINASE"/>
    <property type="match status" value="1"/>
</dbReference>
<dbReference type="GO" id="GO:0055086">
    <property type="term" value="P:nucleobase-containing small molecule metabolic process"/>
    <property type="evidence" value="ECO:0007669"/>
    <property type="project" value="UniProtKB-ARBA"/>
</dbReference>
<dbReference type="InterPro" id="IPR006262">
    <property type="entry name" value="Cyt_deam_tetra"/>
</dbReference>
<name>A0A838XR73_9HYPH</name>
<evidence type="ECO:0000256" key="12">
    <source>
        <dbReference type="PIRSR" id="PIRSR606262-1"/>
    </source>
</evidence>
<dbReference type="GO" id="GO:0004126">
    <property type="term" value="F:cytidine deaminase activity"/>
    <property type="evidence" value="ECO:0007669"/>
    <property type="project" value="UniProtKB-UniRule"/>
</dbReference>
<keyword evidence="6 13" id="KW-0479">Metal-binding</keyword>
<dbReference type="GO" id="GO:0072527">
    <property type="term" value="P:pyrimidine-containing compound metabolic process"/>
    <property type="evidence" value="ECO:0007669"/>
    <property type="project" value="UniProtKB-ARBA"/>
</dbReference>
<dbReference type="CDD" id="cd01283">
    <property type="entry name" value="cytidine_deaminase"/>
    <property type="match status" value="1"/>
</dbReference>
<evidence type="ECO:0000259" key="15">
    <source>
        <dbReference type="PROSITE" id="PS51747"/>
    </source>
</evidence>
<dbReference type="Proteomes" id="UP000559404">
    <property type="component" value="Unassembled WGS sequence"/>
</dbReference>
<sequence>MSRFDELFAAAAAARANAYDKYSGFAVGAAVLGKDGKIYAGCNVENASFPEGWCAETTALGKMICSGEREVAEVLVMADAALCTPCGGCRQRLAEFASDDVVVHICDLSGLRKNYTIGELLPARFVLEAGESASA</sequence>
<dbReference type="GO" id="GO:0042802">
    <property type="term" value="F:identical protein binding"/>
    <property type="evidence" value="ECO:0007669"/>
    <property type="project" value="UniProtKB-ARBA"/>
</dbReference>
<dbReference type="NCBIfam" id="NF004064">
    <property type="entry name" value="PRK05578.1"/>
    <property type="match status" value="1"/>
</dbReference>
<evidence type="ECO:0000256" key="13">
    <source>
        <dbReference type="PIRSR" id="PIRSR606262-3"/>
    </source>
</evidence>
<dbReference type="RefSeq" id="WP_181760983.1">
    <property type="nucleotide sequence ID" value="NZ_BMCR01000003.1"/>
</dbReference>
<dbReference type="FunFam" id="3.40.140.10:FF:000008">
    <property type="entry name" value="Cytidine deaminase"/>
    <property type="match status" value="1"/>
</dbReference>
<dbReference type="InterPro" id="IPR016193">
    <property type="entry name" value="Cytidine_deaminase-like"/>
</dbReference>
<evidence type="ECO:0000256" key="2">
    <source>
        <dbReference type="ARBA" id="ARBA00003949"/>
    </source>
</evidence>
<dbReference type="InterPro" id="IPR002125">
    <property type="entry name" value="CMP_dCMP_dom"/>
</dbReference>
<dbReference type="NCBIfam" id="TIGR01354">
    <property type="entry name" value="cyt_deam_tetra"/>
    <property type="match status" value="1"/>
</dbReference>
<feature type="binding site" evidence="13">
    <location>
        <position position="54"/>
    </location>
    <ligand>
        <name>Zn(2+)</name>
        <dbReference type="ChEBI" id="CHEBI:29105"/>
        <note>catalytic</note>
    </ligand>
</feature>
<evidence type="ECO:0000256" key="10">
    <source>
        <dbReference type="ARBA" id="ARBA00049252"/>
    </source>
</evidence>
<keyword evidence="7 14" id="KW-0378">Hydrolase</keyword>
<dbReference type="InterPro" id="IPR016192">
    <property type="entry name" value="APOBEC/CMP_deaminase_Zn-bd"/>
</dbReference>
<evidence type="ECO:0000256" key="11">
    <source>
        <dbReference type="ARBA" id="ARBA00049558"/>
    </source>
</evidence>
<dbReference type="SUPFAM" id="SSF53927">
    <property type="entry name" value="Cytidine deaminase-like"/>
    <property type="match status" value="1"/>
</dbReference>
<protein>
    <recommendedName>
        <fullName evidence="5 14">Cytidine deaminase</fullName>
        <ecNumber evidence="4 14">3.5.4.5</ecNumber>
    </recommendedName>
    <alternativeName>
        <fullName evidence="9 14">Cytidine aminohydrolase</fullName>
    </alternativeName>
</protein>
<dbReference type="Gene3D" id="3.40.140.10">
    <property type="entry name" value="Cytidine Deaminase, domain 2"/>
    <property type="match status" value="1"/>
</dbReference>
<dbReference type="PROSITE" id="PS00903">
    <property type="entry name" value="CYT_DCMP_DEAMINASES_1"/>
    <property type="match status" value="1"/>
</dbReference>
<feature type="domain" description="CMP/dCMP-type deaminase" evidence="15">
    <location>
        <begin position="2"/>
        <end position="128"/>
    </location>
</feature>
<feature type="active site" description="Proton donor" evidence="12">
    <location>
        <position position="56"/>
    </location>
</feature>
<comment type="caution">
    <text evidence="16">The sequence shown here is derived from an EMBL/GenBank/DDBJ whole genome shotgun (WGS) entry which is preliminary data.</text>
</comment>
<organism evidence="16 17">
    <name type="scientific">Stappia taiwanensis</name>
    <dbReference type="NCBI Taxonomy" id="992267"/>
    <lineage>
        <taxon>Bacteria</taxon>
        <taxon>Pseudomonadati</taxon>
        <taxon>Pseudomonadota</taxon>
        <taxon>Alphaproteobacteria</taxon>
        <taxon>Hyphomicrobiales</taxon>
        <taxon>Stappiaceae</taxon>
        <taxon>Stappia</taxon>
    </lineage>
</organism>
<accession>A0A838XR73</accession>
<comment type="cofactor">
    <cofactor evidence="1 13 14">
        <name>Zn(2+)</name>
        <dbReference type="ChEBI" id="CHEBI:29105"/>
    </cofactor>
</comment>
<dbReference type="PROSITE" id="PS51747">
    <property type="entry name" value="CYT_DCMP_DEAMINASES_2"/>
    <property type="match status" value="1"/>
</dbReference>
<evidence type="ECO:0000313" key="17">
    <source>
        <dbReference type="Proteomes" id="UP000559404"/>
    </source>
</evidence>
<evidence type="ECO:0000313" key="16">
    <source>
        <dbReference type="EMBL" id="MBA4612792.1"/>
    </source>
</evidence>
<evidence type="ECO:0000256" key="7">
    <source>
        <dbReference type="ARBA" id="ARBA00022801"/>
    </source>
</evidence>
<evidence type="ECO:0000256" key="9">
    <source>
        <dbReference type="ARBA" id="ARBA00032005"/>
    </source>
</evidence>
<dbReference type="EC" id="3.5.4.5" evidence="4 14"/>
<reference evidence="16 17" key="2">
    <citation type="submission" date="2020-08" db="EMBL/GenBank/DDBJ databases">
        <title>Stappia taiwanensis sp. nov., isolated from a coastal thermal spring.</title>
        <authorList>
            <person name="Kampfer P."/>
        </authorList>
    </citation>
    <scope>NUCLEOTIDE SEQUENCE [LARGE SCALE GENOMIC DNA]</scope>
    <source>
        <strain evidence="16 17">DSM 23284</strain>
    </source>
</reference>
<proteinExistence type="inferred from homology"/>
<dbReference type="Pfam" id="PF00383">
    <property type="entry name" value="dCMP_cyt_deam_1"/>
    <property type="match status" value="1"/>
</dbReference>
<dbReference type="EMBL" id="JACEON010000013">
    <property type="protein sequence ID" value="MBA4612792.1"/>
    <property type="molecule type" value="Genomic_DNA"/>
</dbReference>
<evidence type="ECO:0000256" key="5">
    <source>
        <dbReference type="ARBA" id="ARBA00018266"/>
    </source>
</evidence>
<comment type="catalytic activity">
    <reaction evidence="10 14">
        <text>2'-deoxycytidine + H2O + H(+) = 2'-deoxyuridine + NH4(+)</text>
        <dbReference type="Rhea" id="RHEA:13433"/>
        <dbReference type="ChEBI" id="CHEBI:15377"/>
        <dbReference type="ChEBI" id="CHEBI:15378"/>
        <dbReference type="ChEBI" id="CHEBI:15698"/>
        <dbReference type="ChEBI" id="CHEBI:16450"/>
        <dbReference type="ChEBI" id="CHEBI:28938"/>
        <dbReference type="EC" id="3.5.4.5"/>
    </reaction>
</comment>
<comment type="catalytic activity">
    <reaction evidence="11 14">
        <text>cytidine + H2O + H(+) = uridine + NH4(+)</text>
        <dbReference type="Rhea" id="RHEA:16069"/>
        <dbReference type="ChEBI" id="CHEBI:15377"/>
        <dbReference type="ChEBI" id="CHEBI:15378"/>
        <dbReference type="ChEBI" id="CHEBI:16704"/>
        <dbReference type="ChEBI" id="CHEBI:17562"/>
        <dbReference type="ChEBI" id="CHEBI:28938"/>
        <dbReference type="EC" id="3.5.4.5"/>
    </reaction>
</comment>
<evidence type="ECO:0000256" key="3">
    <source>
        <dbReference type="ARBA" id="ARBA00006576"/>
    </source>
</evidence>
<dbReference type="GO" id="GO:0005829">
    <property type="term" value="C:cytosol"/>
    <property type="evidence" value="ECO:0007669"/>
    <property type="project" value="TreeGrafter"/>
</dbReference>
<evidence type="ECO:0000256" key="1">
    <source>
        <dbReference type="ARBA" id="ARBA00001947"/>
    </source>
</evidence>
<keyword evidence="8 13" id="KW-0862">Zinc</keyword>
<dbReference type="GO" id="GO:0008270">
    <property type="term" value="F:zinc ion binding"/>
    <property type="evidence" value="ECO:0007669"/>
    <property type="project" value="UniProtKB-UniRule"/>
</dbReference>
<gene>
    <name evidence="16" type="primary">cdd</name>
    <name evidence="16" type="ORF">H1W37_14090</name>
</gene>
<comment type="function">
    <text evidence="2 14">This enzyme scavenges exogenous and endogenous cytidine and 2'-deoxycytidine for UMP synthesis.</text>
</comment>
<reference evidence="16 17" key="1">
    <citation type="submission" date="2020-07" db="EMBL/GenBank/DDBJ databases">
        <authorList>
            <person name="Li M."/>
        </authorList>
    </citation>
    <scope>NUCLEOTIDE SEQUENCE [LARGE SCALE GENOMIC DNA]</scope>
    <source>
        <strain evidence="16 17">DSM 23284</strain>
    </source>
</reference>
<dbReference type="PANTHER" id="PTHR11644">
    <property type="entry name" value="CYTIDINE DEAMINASE"/>
    <property type="match status" value="1"/>
</dbReference>
<keyword evidence="17" id="KW-1185">Reference proteome</keyword>
<evidence type="ECO:0000256" key="8">
    <source>
        <dbReference type="ARBA" id="ARBA00022833"/>
    </source>
</evidence>
<dbReference type="InterPro" id="IPR050202">
    <property type="entry name" value="Cyt/Deoxycyt_deaminase"/>
</dbReference>
<evidence type="ECO:0000256" key="6">
    <source>
        <dbReference type="ARBA" id="ARBA00022723"/>
    </source>
</evidence>
<feature type="binding site" evidence="13">
    <location>
        <position position="86"/>
    </location>
    <ligand>
        <name>Zn(2+)</name>
        <dbReference type="ChEBI" id="CHEBI:29105"/>
        <note>catalytic</note>
    </ligand>
</feature>
<comment type="similarity">
    <text evidence="3 14">Belongs to the cytidine and deoxycytidylate deaminase family.</text>
</comment>
<dbReference type="AlphaFoldDB" id="A0A838XR73"/>